<evidence type="ECO:0000313" key="2">
    <source>
        <dbReference type="EMBL" id="GGD48866.1"/>
    </source>
</evidence>
<evidence type="ECO:0000259" key="1">
    <source>
        <dbReference type="Pfam" id="PF01370"/>
    </source>
</evidence>
<sequence>MPKRRHGITAIAKGQDMASSNLAGKLVTLIGGSGFLGTRVAQDLLRKGVRLRVASRDPKKSWHLKPLANLGQLQFAAMDIRNPKSVEAIVAGSDMVVNLVGAFDGDLDAVQGSGAGRAAELARKAGATAFVHVSAIGANVDSEVAYQRSKGIGEQAVTEAFPGATIIRPSIIFGEDDEFLNMFGGLISTLPFLPVFAPDAKLQPVHVEDVAGAIVKVLENPSLAGKTYELAGPEVLTMLELNERIAKSQDRSRGFLPLPDFAGRTFAKATGWLPGAPISSDQYEMLSQGNVASGECPGFAKLGIEPSPMTLFLDRWMTRFRKHGRFHEAGI</sequence>
<dbReference type="Proteomes" id="UP000598997">
    <property type="component" value="Unassembled WGS sequence"/>
</dbReference>
<dbReference type="InterPro" id="IPR001509">
    <property type="entry name" value="Epimerase_deHydtase"/>
</dbReference>
<dbReference type="PANTHER" id="PTHR12126:SF11">
    <property type="entry name" value="NADH DEHYDROGENASE [UBIQUINONE] 1 ALPHA SUBCOMPLEX SUBUNIT 9, MITOCHONDRIAL"/>
    <property type="match status" value="1"/>
</dbReference>
<dbReference type="SUPFAM" id="SSF51735">
    <property type="entry name" value="NAD(P)-binding Rossmann-fold domains"/>
    <property type="match status" value="1"/>
</dbReference>
<dbReference type="EMBL" id="BMIO01000007">
    <property type="protein sequence ID" value="GGD48866.1"/>
    <property type="molecule type" value="Genomic_DNA"/>
</dbReference>
<protein>
    <submittedName>
        <fullName evidence="2">3-beta-hydroxy-Delta(5)-steroid dehydrogenase</fullName>
    </submittedName>
</protein>
<dbReference type="InterPro" id="IPR051207">
    <property type="entry name" value="ComplexI_NDUFA9_subunit"/>
</dbReference>
<dbReference type="CDD" id="cd05271">
    <property type="entry name" value="NDUFA9_like_SDR_a"/>
    <property type="match status" value="1"/>
</dbReference>
<dbReference type="GO" id="GO:0044877">
    <property type="term" value="F:protein-containing complex binding"/>
    <property type="evidence" value="ECO:0007669"/>
    <property type="project" value="TreeGrafter"/>
</dbReference>
<organism evidence="2 3">
    <name type="scientific">Croceicoccus pelagius</name>
    <dbReference type="NCBI Taxonomy" id="1703341"/>
    <lineage>
        <taxon>Bacteria</taxon>
        <taxon>Pseudomonadati</taxon>
        <taxon>Pseudomonadota</taxon>
        <taxon>Alphaproteobacteria</taxon>
        <taxon>Sphingomonadales</taxon>
        <taxon>Erythrobacteraceae</taxon>
        <taxon>Croceicoccus</taxon>
    </lineage>
</organism>
<gene>
    <name evidence="2" type="ORF">GCM10010989_23900</name>
</gene>
<dbReference type="InterPro" id="IPR036291">
    <property type="entry name" value="NAD(P)-bd_dom_sf"/>
</dbReference>
<feature type="domain" description="NAD-dependent epimerase/dehydratase" evidence="1">
    <location>
        <begin position="28"/>
        <end position="230"/>
    </location>
</feature>
<dbReference type="Pfam" id="PF01370">
    <property type="entry name" value="Epimerase"/>
    <property type="match status" value="1"/>
</dbReference>
<dbReference type="PANTHER" id="PTHR12126">
    <property type="entry name" value="NADH-UBIQUINONE OXIDOREDUCTASE 39 KDA SUBUNIT-RELATED"/>
    <property type="match status" value="1"/>
</dbReference>
<name>A0A916YJJ9_9SPHN</name>
<reference evidence="2 3" key="1">
    <citation type="journal article" date="2014" name="Int. J. Syst. Evol. Microbiol.">
        <title>Complete genome sequence of Corynebacterium casei LMG S-19264T (=DSM 44701T), isolated from a smear-ripened cheese.</title>
        <authorList>
            <consortium name="US DOE Joint Genome Institute (JGI-PGF)"/>
            <person name="Walter F."/>
            <person name="Albersmeier A."/>
            <person name="Kalinowski J."/>
            <person name="Ruckert C."/>
        </authorList>
    </citation>
    <scope>NUCLEOTIDE SEQUENCE [LARGE SCALE GENOMIC DNA]</scope>
    <source>
        <strain evidence="2 3">CGMCC 1.15358</strain>
    </source>
</reference>
<dbReference type="Gene3D" id="3.40.50.720">
    <property type="entry name" value="NAD(P)-binding Rossmann-like Domain"/>
    <property type="match status" value="1"/>
</dbReference>
<evidence type="ECO:0000313" key="3">
    <source>
        <dbReference type="Proteomes" id="UP000598997"/>
    </source>
</evidence>
<proteinExistence type="predicted"/>
<comment type="caution">
    <text evidence="2">The sequence shown here is derived from an EMBL/GenBank/DDBJ whole genome shotgun (WGS) entry which is preliminary data.</text>
</comment>
<dbReference type="AlphaFoldDB" id="A0A916YJJ9"/>
<accession>A0A916YJJ9</accession>
<keyword evidence="3" id="KW-1185">Reference proteome</keyword>